<dbReference type="PANTHER" id="PTHR12961">
    <property type="entry name" value="CONSERVED OLIGOMERIC GOLGI COMPLEX COMPONENT 2"/>
    <property type="match status" value="1"/>
</dbReference>
<keyword evidence="14" id="KW-1185">Reference proteome</keyword>
<dbReference type="AlphaFoldDB" id="A0A409VLY3"/>
<dbReference type="InterPro" id="IPR009316">
    <property type="entry name" value="COG2"/>
</dbReference>
<evidence type="ECO:0000256" key="5">
    <source>
        <dbReference type="ARBA" id="ARBA00022927"/>
    </source>
</evidence>
<feature type="domain" description="COG complex component COG2 C-terminal" evidence="12">
    <location>
        <begin position="536"/>
        <end position="832"/>
    </location>
</feature>
<dbReference type="OrthoDB" id="332281at2759"/>
<keyword evidence="4" id="KW-0813">Transport</keyword>
<evidence type="ECO:0000256" key="3">
    <source>
        <dbReference type="ARBA" id="ARBA00020977"/>
    </source>
</evidence>
<comment type="similarity">
    <text evidence="2">Belongs to the COG2 family.</text>
</comment>
<evidence type="ECO:0000259" key="12">
    <source>
        <dbReference type="Pfam" id="PF12022"/>
    </source>
</evidence>
<feature type="region of interest" description="Disordered" evidence="10">
    <location>
        <begin position="24"/>
        <end position="48"/>
    </location>
</feature>
<evidence type="ECO:0000256" key="4">
    <source>
        <dbReference type="ARBA" id="ARBA00022448"/>
    </source>
</evidence>
<evidence type="ECO:0000256" key="10">
    <source>
        <dbReference type="SAM" id="MobiDB-lite"/>
    </source>
</evidence>
<evidence type="ECO:0000313" key="13">
    <source>
        <dbReference type="EMBL" id="PPQ67248.1"/>
    </source>
</evidence>
<evidence type="ECO:0000313" key="14">
    <source>
        <dbReference type="Proteomes" id="UP000283269"/>
    </source>
</evidence>
<gene>
    <name evidence="13" type="ORF">CVT25_005832</name>
</gene>
<dbReference type="InterPro" id="IPR024602">
    <property type="entry name" value="COG_su2_N"/>
</dbReference>
<dbReference type="STRING" id="93625.A0A409VLY3"/>
<comment type="caution">
    <text evidence="13">The sequence shown here is derived from an EMBL/GenBank/DDBJ whole genome shotgun (WGS) entry which is preliminary data.</text>
</comment>
<dbReference type="GO" id="GO:0017119">
    <property type="term" value="C:Golgi transport complex"/>
    <property type="evidence" value="ECO:0007669"/>
    <property type="project" value="TreeGrafter"/>
</dbReference>
<comment type="subcellular location">
    <subcellularLocation>
        <location evidence="1">Golgi apparatus membrane</location>
        <topology evidence="1">Peripheral membrane protein</topology>
    </subcellularLocation>
</comment>
<name>A0A409VLY3_PSICY</name>
<evidence type="ECO:0000256" key="7">
    <source>
        <dbReference type="ARBA" id="ARBA00023136"/>
    </source>
</evidence>
<dbReference type="PANTHER" id="PTHR12961:SF0">
    <property type="entry name" value="CONSERVED OLIGOMERIC GOLGI COMPLEX SUBUNIT 2"/>
    <property type="match status" value="1"/>
</dbReference>
<dbReference type="InterPro" id="IPR024603">
    <property type="entry name" value="COG_complex_COG2_C"/>
</dbReference>
<sequence length="865" mass="98668">MAMSIDSDTDPSFRDPFRLDHLADELASRESSRSVPQRRSDESNTMVELPEHVPLSHDDKFLTAEDFHVEQFLLARSHTSLPDLRTELRQYLAELKEELVKLINDDYEAFISLSTDLRDEGSRLERLQYPLESLKHNILESKIELQAIQKDIHDKLTKRARLREEKALLHLLLKISESVMRLESLLLISPPDQSTKESMKINNTNFLIYPSHREDTNDEKLRGNNAKHLGRVSAEYTQLLYYVRKAQDEKCAFIGEIQWRIDRVHATLSSDLDQLFAQTLTLTVDSKAENKGSELEKNKWTADLTECLRTYAALGLWRDAEDVIRREAVRPFIKKTIHPGALAAPHSPIVPRTPFQSSGTSAVPMTSMFSTHQIPYTPFTAFVPKPTLYHSTDTSPELPQAQLLEDTDDPLTRLYNQILRFVERDVSRIMDIAEKVTVKPISAKPIFGNDSSTLPENPNYVDSQDFQIMANVVWDELAQSITTELGGIVFAAGRPTEFHKHYETTHAFIRSLELLAPSVEAIQAMRRHPMYLAFERRWQLPVYFQLRWKEIVGTLEDTFAADHVDQMARKDGSFAMPQGSAAWIAISTCWSSDIYIPELSHRFWRLTLQSTTPQNQSRGTYSTDPTTDTAAFDDALLRRYSAATIDIKAMEANVRTLWRQIISVIMPNASSEEGLQMENALEESVTQLTSNIPSLCNDIIAILTRRCCEGLLHVRSIPSQFRAMSNKRMPIEPSYFMSTILRPVKQYFAIGVAEGPGSPLKDAFLKSFSTEIFDNVTQKYINYLVAMKKTEEGLKRLKKGKKSTFSLFGNVPNLNDEAKDEERIRNQMILDVEAFGKDGESLQIKVDTNKHFMALKEMVYASDVD</sequence>
<evidence type="ECO:0000256" key="9">
    <source>
        <dbReference type="SAM" id="Coils"/>
    </source>
</evidence>
<keyword evidence="7" id="KW-0472">Membrane</keyword>
<evidence type="ECO:0000256" key="6">
    <source>
        <dbReference type="ARBA" id="ARBA00023034"/>
    </source>
</evidence>
<dbReference type="GO" id="GO:0006891">
    <property type="term" value="P:intra-Golgi vesicle-mediated transport"/>
    <property type="evidence" value="ECO:0007669"/>
    <property type="project" value="TreeGrafter"/>
</dbReference>
<dbReference type="Proteomes" id="UP000283269">
    <property type="component" value="Unassembled WGS sequence"/>
</dbReference>
<feature type="domain" description="Conserved oligomeric Golgi complex subunit 2 N-terminal" evidence="11">
    <location>
        <begin position="56"/>
        <end position="127"/>
    </location>
</feature>
<evidence type="ECO:0000259" key="11">
    <source>
        <dbReference type="Pfam" id="PF06148"/>
    </source>
</evidence>
<feature type="compositionally biased region" description="Basic and acidic residues" evidence="10">
    <location>
        <begin position="24"/>
        <end position="42"/>
    </location>
</feature>
<dbReference type="Pfam" id="PF06148">
    <property type="entry name" value="COG2_N"/>
    <property type="match status" value="1"/>
</dbReference>
<organism evidence="13 14">
    <name type="scientific">Psilocybe cyanescens</name>
    <dbReference type="NCBI Taxonomy" id="93625"/>
    <lineage>
        <taxon>Eukaryota</taxon>
        <taxon>Fungi</taxon>
        <taxon>Dikarya</taxon>
        <taxon>Basidiomycota</taxon>
        <taxon>Agaricomycotina</taxon>
        <taxon>Agaricomycetes</taxon>
        <taxon>Agaricomycetidae</taxon>
        <taxon>Agaricales</taxon>
        <taxon>Agaricineae</taxon>
        <taxon>Strophariaceae</taxon>
        <taxon>Psilocybe</taxon>
    </lineage>
</organism>
<reference evidence="13 14" key="1">
    <citation type="journal article" date="2018" name="Evol. Lett.">
        <title>Horizontal gene cluster transfer increased hallucinogenic mushroom diversity.</title>
        <authorList>
            <person name="Reynolds H.T."/>
            <person name="Vijayakumar V."/>
            <person name="Gluck-Thaler E."/>
            <person name="Korotkin H.B."/>
            <person name="Matheny P.B."/>
            <person name="Slot J.C."/>
        </authorList>
    </citation>
    <scope>NUCLEOTIDE SEQUENCE [LARGE SCALE GENOMIC DNA]</scope>
    <source>
        <strain evidence="13 14">2631</strain>
    </source>
</reference>
<dbReference type="GO" id="GO:0007030">
    <property type="term" value="P:Golgi organization"/>
    <property type="evidence" value="ECO:0007669"/>
    <property type="project" value="InterPro"/>
</dbReference>
<dbReference type="InParanoid" id="A0A409VLY3"/>
<evidence type="ECO:0000256" key="8">
    <source>
        <dbReference type="ARBA" id="ARBA00031344"/>
    </source>
</evidence>
<dbReference type="GO" id="GO:0015031">
    <property type="term" value="P:protein transport"/>
    <property type="evidence" value="ECO:0007669"/>
    <property type="project" value="UniProtKB-KW"/>
</dbReference>
<accession>A0A409VLY3</accession>
<dbReference type="Pfam" id="PF12022">
    <property type="entry name" value="COG2_C"/>
    <property type="match status" value="1"/>
</dbReference>
<keyword evidence="5" id="KW-0653">Protein transport</keyword>
<dbReference type="GO" id="GO:0000139">
    <property type="term" value="C:Golgi membrane"/>
    <property type="evidence" value="ECO:0007669"/>
    <property type="project" value="UniProtKB-SubCell"/>
</dbReference>
<proteinExistence type="inferred from homology"/>
<evidence type="ECO:0000256" key="1">
    <source>
        <dbReference type="ARBA" id="ARBA00004395"/>
    </source>
</evidence>
<dbReference type="EMBL" id="NHYD01003975">
    <property type="protein sequence ID" value="PPQ67248.1"/>
    <property type="molecule type" value="Genomic_DNA"/>
</dbReference>
<evidence type="ECO:0000256" key="2">
    <source>
        <dbReference type="ARBA" id="ARBA00007603"/>
    </source>
</evidence>
<keyword evidence="9" id="KW-0175">Coiled coil</keyword>
<keyword evidence="6" id="KW-0333">Golgi apparatus</keyword>
<protein>
    <recommendedName>
        <fullName evidence="3">Conserved oligomeric Golgi complex subunit 2</fullName>
    </recommendedName>
    <alternativeName>
        <fullName evidence="8">Component of oligomeric Golgi complex 2</fullName>
    </alternativeName>
</protein>
<feature type="coiled-coil region" evidence="9">
    <location>
        <begin position="131"/>
        <end position="165"/>
    </location>
</feature>